<keyword evidence="1" id="KW-0472">Membrane</keyword>
<reference evidence="2 3" key="1">
    <citation type="journal article" date="2010" name="J. Bacteriol.">
        <title>Genome sequence of a cellulose-producing bacterium, Gluconacetobacter hansenii ATCC 23769.</title>
        <authorList>
            <person name="Iyer P.R."/>
            <person name="Geib S.M."/>
            <person name="Catchmark J."/>
            <person name="Kao T.H."/>
            <person name="Tien M."/>
        </authorList>
    </citation>
    <scope>NUCLEOTIDE SEQUENCE [LARGE SCALE GENOMIC DNA]</scope>
    <source>
        <strain evidence="2 3">ATCC 23769</strain>
    </source>
</reference>
<comment type="caution">
    <text evidence="2">The sequence shown here is derived from an EMBL/GenBank/DDBJ whole genome shotgun (WGS) entry which is preliminary data.</text>
</comment>
<gene>
    <name evidence="2" type="ORF">GXY_06193</name>
</gene>
<feature type="transmembrane region" description="Helical" evidence="1">
    <location>
        <begin position="21"/>
        <end position="44"/>
    </location>
</feature>
<evidence type="ECO:0000313" key="3">
    <source>
        <dbReference type="Proteomes" id="UP000006468"/>
    </source>
</evidence>
<protein>
    <submittedName>
        <fullName evidence="2">Uncharacterized protein</fullName>
    </submittedName>
</protein>
<name>D5QDM8_NOVHA</name>
<accession>D5QDM8</accession>
<keyword evidence="1" id="KW-0812">Transmembrane</keyword>
<evidence type="ECO:0000256" key="1">
    <source>
        <dbReference type="SAM" id="Phobius"/>
    </source>
</evidence>
<dbReference type="HOGENOM" id="CLU_2898334_0_0_5"/>
<dbReference type="Proteomes" id="UP000006468">
    <property type="component" value="Chromosome"/>
</dbReference>
<organism evidence="2 3">
    <name type="scientific">Novacetimonas hansenii ATCC 23769</name>
    <dbReference type="NCBI Taxonomy" id="714995"/>
    <lineage>
        <taxon>Bacteria</taxon>
        <taxon>Pseudomonadati</taxon>
        <taxon>Pseudomonadota</taxon>
        <taxon>Alphaproteobacteria</taxon>
        <taxon>Acetobacterales</taxon>
        <taxon>Acetobacteraceae</taxon>
        <taxon>Novacetimonas</taxon>
    </lineage>
</organism>
<sequence length="62" mass="7463">MIRILIFYSIFMYFFKKRINNIFNLIPLIFLQKSILCTQANYMIKSLLCRSFSAKNDLFVSQ</sequence>
<proteinExistence type="predicted"/>
<evidence type="ECO:0000313" key="2">
    <source>
        <dbReference type="EMBL" id="EFG84826.1"/>
    </source>
</evidence>
<dbReference type="EMBL" id="ADTV01000019">
    <property type="protein sequence ID" value="EFG84826.1"/>
    <property type="molecule type" value="Genomic_DNA"/>
</dbReference>
<keyword evidence="1" id="KW-1133">Transmembrane helix</keyword>
<dbReference type="AlphaFoldDB" id="D5QDM8"/>